<evidence type="ECO:0000313" key="3">
    <source>
        <dbReference type="Proteomes" id="UP001219933"/>
    </source>
</evidence>
<name>A0AAF0EVG6_9BASI</name>
<sequence length="79" mass="9251">MAGGHIRSVKIDPAVERWQDMHNSMYTRFRWTSKNTFPILFLVFAVPTAAFYGFSATNYRWDLRGKTKEESLLHKPAQE</sequence>
<dbReference type="EMBL" id="CP119880">
    <property type="protein sequence ID" value="WFD35889.1"/>
    <property type="molecule type" value="Genomic_DNA"/>
</dbReference>
<evidence type="ECO:0000256" key="1">
    <source>
        <dbReference type="SAM" id="Phobius"/>
    </source>
</evidence>
<keyword evidence="3" id="KW-1185">Reference proteome</keyword>
<keyword evidence="1" id="KW-0472">Membrane</keyword>
<gene>
    <name evidence="2" type="ORF">MCUN1_002757</name>
</gene>
<feature type="transmembrane region" description="Helical" evidence="1">
    <location>
        <begin position="36"/>
        <end position="54"/>
    </location>
</feature>
<keyword evidence="1" id="KW-0812">Transmembrane</keyword>
<dbReference type="PANTHER" id="PTHR39476:SF1">
    <property type="entry name" value="NADH DEHYDROGENASE [UBIQUINONE] 1 BETA SUBCOMPLEX SUBUNIT 4"/>
    <property type="match status" value="1"/>
</dbReference>
<evidence type="ECO:0000313" key="2">
    <source>
        <dbReference type="EMBL" id="WFD35889.1"/>
    </source>
</evidence>
<dbReference type="AlphaFoldDB" id="A0AAF0EVG6"/>
<evidence type="ECO:0008006" key="4">
    <source>
        <dbReference type="Google" id="ProtNLM"/>
    </source>
</evidence>
<dbReference type="Proteomes" id="UP001219933">
    <property type="component" value="Chromosome 4"/>
</dbReference>
<keyword evidence="1" id="KW-1133">Transmembrane helix</keyword>
<protein>
    <recommendedName>
        <fullName evidence="4">NADH-ubiquinone oxidoreductase B15 subunit</fullName>
    </recommendedName>
</protein>
<proteinExistence type="predicted"/>
<organism evidence="2 3">
    <name type="scientific">Malassezia cuniculi</name>
    <dbReference type="NCBI Taxonomy" id="948313"/>
    <lineage>
        <taxon>Eukaryota</taxon>
        <taxon>Fungi</taxon>
        <taxon>Dikarya</taxon>
        <taxon>Basidiomycota</taxon>
        <taxon>Ustilaginomycotina</taxon>
        <taxon>Malasseziomycetes</taxon>
        <taxon>Malasseziales</taxon>
        <taxon>Malasseziaceae</taxon>
        <taxon>Malassezia</taxon>
    </lineage>
</organism>
<reference evidence="2" key="1">
    <citation type="submission" date="2023-03" db="EMBL/GenBank/DDBJ databases">
        <title>Mating type loci evolution in Malassezia.</title>
        <authorList>
            <person name="Coelho M.A."/>
        </authorList>
    </citation>
    <scope>NUCLEOTIDE SEQUENCE</scope>
    <source>
        <strain evidence="2">CBS 11721</strain>
    </source>
</reference>
<dbReference type="PANTHER" id="PTHR39476">
    <property type="entry name" value="NADH:UBIQUINONE OXIDOREDUCTASE 6.6KD SUBUNIT"/>
    <property type="match status" value="1"/>
</dbReference>
<accession>A0AAF0EVG6</accession>